<evidence type="ECO:0000256" key="5">
    <source>
        <dbReference type="ARBA" id="ARBA00022692"/>
    </source>
</evidence>
<evidence type="ECO:0000313" key="12">
    <source>
        <dbReference type="Proteomes" id="UP000324285"/>
    </source>
</evidence>
<dbReference type="GO" id="GO:0022857">
    <property type="term" value="F:transmembrane transporter activity"/>
    <property type="evidence" value="ECO:0007669"/>
    <property type="project" value="InterPro"/>
</dbReference>
<dbReference type="SUPFAM" id="SSF103473">
    <property type="entry name" value="MFS general substrate transporter"/>
    <property type="match status" value="1"/>
</dbReference>
<organism evidence="11 12">
    <name type="scientific">Halomonas binhaiensis</name>
    <dbReference type="NCBI Taxonomy" id="2562282"/>
    <lineage>
        <taxon>Bacteria</taxon>
        <taxon>Pseudomonadati</taxon>
        <taxon>Pseudomonadota</taxon>
        <taxon>Gammaproteobacteria</taxon>
        <taxon>Oceanospirillales</taxon>
        <taxon>Halomonadaceae</taxon>
        <taxon>Halomonas</taxon>
    </lineage>
</organism>
<dbReference type="InterPro" id="IPR020846">
    <property type="entry name" value="MFS_dom"/>
</dbReference>
<dbReference type="KEGG" id="hbh:E4T21_15025"/>
<comment type="subcellular location">
    <subcellularLocation>
        <location evidence="1">Cell membrane</location>
        <topology evidence="1">Multi-pass membrane protein</topology>
    </subcellularLocation>
</comment>
<dbReference type="InterPro" id="IPR004638">
    <property type="entry name" value="EmrB-like"/>
</dbReference>
<evidence type="ECO:0000256" key="6">
    <source>
        <dbReference type="ARBA" id="ARBA00022989"/>
    </source>
</evidence>
<evidence type="ECO:0000256" key="7">
    <source>
        <dbReference type="ARBA" id="ARBA00023136"/>
    </source>
</evidence>
<feature type="transmembrane region" description="Helical" evidence="9">
    <location>
        <begin position="290"/>
        <end position="313"/>
    </location>
</feature>
<dbReference type="GO" id="GO:0005886">
    <property type="term" value="C:plasma membrane"/>
    <property type="evidence" value="ECO:0007669"/>
    <property type="project" value="UniProtKB-SubCell"/>
</dbReference>
<reference evidence="11" key="1">
    <citation type="submission" date="2021-02" db="EMBL/GenBank/DDBJ databases">
        <title>Strain Y2R2, a novel species of the genus Halomonas.</title>
        <authorList>
            <person name="Huang H."/>
        </authorList>
    </citation>
    <scope>NUCLEOTIDE SEQUENCE</scope>
    <source>
        <strain evidence="11">Y2R2</strain>
    </source>
</reference>
<evidence type="ECO:0000256" key="3">
    <source>
        <dbReference type="ARBA" id="ARBA00022448"/>
    </source>
</evidence>
<feature type="domain" description="Major facilitator superfamily (MFS) profile" evidence="10">
    <location>
        <begin position="33"/>
        <end position="486"/>
    </location>
</feature>
<dbReference type="EMBL" id="CP038437">
    <property type="protein sequence ID" value="QEM84126.1"/>
    <property type="molecule type" value="Genomic_DNA"/>
</dbReference>
<keyword evidence="3" id="KW-0813">Transport</keyword>
<dbReference type="InterPro" id="IPR011701">
    <property type="entry name" value="MFS"/>
</dbReference>
<keyword evidence="5 9" id="KW-0812">Transmembrane</keyword>
<evidence type="ECO:0000259" key="10">
    <source>
        <dbReference type="PROSITE" id="PS50850"/>
    </source>
</evidence>
<sequence>MENAQRPRQTSKNTSKGERRETMSQVKMHGSRVLISVLLGTFTVSLNNSALNLAVAELMDTFQASAVLVSWVVTLFLISMGMTMPMTGYLADRFGKKRIYLLGLWLFLAGSLAGAAAQGLGGIILARGIQGIAAGLMIPLSLSLIFAAYPSDQRGKASGIWGFAVMLAPAIGPTVGGLLLEVTHQWRALFLMNVPFALAGLVSAHLYLPNEAPNRQRRFDFYGFFFVTLGMGGVLFALGSMRTLEDLLSLDHLVPLVLGSVALAVFVWVEKRVVHPLLNLGLFAVQRYRASVIIACIQAVVTFGCILLIPLWMQHAQGYGALATGLIFLPTAIAAACCSPYAGSLIDRYSPRWVITAGLVVTTASLAGMGMLEIAAPLWMAGALMALRGIGQGFAYLPSTTVGLNDLPNDAVAQGSAMNNISRRLLSSVGIVALSLYYELRVSHQLALGVPMTEASAQTSSEAFLVLAFMTCLAIPLALSLRSHRDQKEEPRYQTHP</sequence>
<dbReference type="InterPro" id="IPR036259">
    <property type="entry name" value="MFS_trans_sf"/>
</dbReference>
<feature type="transmembrane region" description="Helical" evidence="9">
    <location>
        <begin position="219"/>
        <end position="240"/>
    </location>
</feature>
<evidence type="ECO:0000313" key="11">
    <source>
        <dbReference type="EMBL" id="QEM84126.1"/>
    </source>
</evidence>
<dbReference type="PANTHER" id="PTHR42718:SF9">
    <property type="entry name" value="MAJOR FACILITATOR SUPERFAMILY MULTIDRUG TRANSPORTER MFSC"/>
    <property type="match status" value="1"/>
</dbReference>
<keyword evidence="12" id="KW-1185">Reference proteome</keyword>
<feature type="compositionally biased region" description="Polar residues" evidence="8">
    <location>
        <begin position="1"/>
        <end position="14"/>
    </location>
</feature>
<feature type="transmembrane region" description="Helical" evidence="9">
    <location>
        <begin position="33"/>
        <end position="55"/>
    </location>
</feature>
<feature type="transmembrane region" description="Helical" evidence="9">
    <location>
        <begin position="186"/>
        <end position="207"/>
    </location>
</feature>
<feature type="transmembrane region" description="Helical" evidence="9">
    <location>
        <begin position="131"/>
        <end position="149"/>
    </location>
</feature>
<proteinExistence type="inferred from homology"/>
<dbReference type="Pfam" id="PF07690">
    <property type="entry name" value="MFS_1"/>
    <property type="match status" value="1"/>
</dbReference>
<comment type="similarity">
    <text evidence="2">Belongs to the major facilitator superfamily. EmrB family.</text>
</comment>
<feature type="region of interest" description="Disordered" evidence="8">
    <location>
        <begin position="1"/>
        <end position="26"/>
    </location>
</feature>
<dbReference type="Proteomes" id="UP000324285">
    <property type="component" value="Chromosome"/>
</dbReference>
<feature type="transmembrane region" description="Helical" evidence="9">
    <location>
        <begin position="353"/>
        <end position="372"/>
    </location>
</feature>
<dbReference type="Gene3D" id="1.20.1720.10">
    <property type="entry name" value="Multidrug resistance protein D"/>
    <property type="match status" value="1"/>
</dbReference>
<evidence type="ECO:0000256" key="9">
    <source>
        <dbReference type="SAM" id="Phobius"/>
    </source>
</evidence>
<protein>
    <submittedName>
        <fullName evidence="11">DHA2 family efflux MFS transporter permease subunit</fullName>
    </submittedName>
</protein>
<dbReference type="PANTHER" id="PTHR42718">
    <property type="entry name" value="MAJOR FACILITATOR SUPERFAMILY MULTIDRUG TRANSPORTER MFSC"/>
    <property type="match status" value="1"/>
</dbReference>
<feature type="transmembrane region" description="Helical" evidence="9">
    <location>
        <begin position="99"/>
        <end position="125"/>
    </location>
</feature>
<feature type="transmembrane region" description="Helical" evidence="9">
    <location>
        <begin position="161"/>
        <end position="180"/>
    </location>
</feature>
<feature type="transmembrane region" description="Helical" evidence="9">
    <location>
        <begin position="319"/>
        <end position="341"/>
    </location>
</feature>
<keyword evidence="7 9" id="KW-0472">Membrane</keyword>
<dbReference type="AlphaFoldDB" id="A0A5C1NLG4"/>
<feature type="transmembrane region" description="Helical" evidence="9">
    <location>
        <begin position="463"/>
        <end position="481"/>
    </location>
</feature>
<evidence type="ECO:0000256" key="1">
    <source>
        <dbReference type="ARBA" id="ARBA00004651"/>
    </source>
</evidence>
<evidence type="ECO:0000256" key="8">
    <source>
        <dbReference type="SAM" id="MobiDB-lite"/>
    </source>
</evidence>
<evidence type="ECO:0000256" key="4">
    <source>
        <dbReference type="ARBA" id="ARBA00022475"/>
    </source>
</evidence>
<dbReference type="PROSITE" id="PS50850">
    <property type="entry name" value="MFS"/>
    <property type="match status" value="1"/>
</dbReference>
<keyword evidence="6 9" id="KW-1133">Transmembrane helix</keyword>
<dbReference type="PRINTS" id="PR01036">
    <property type="entry name" value="TCRTETB"/>
</dbReference>
<feature type="transmembrane region" description="Helical" evidence="9">
    <location>
        <begin position="252"/>
        <end position="269"/>
    </location>
</feature>
<dbReference type="OrthoDB" id="9812221at2"/>
<dbReference type="Gene3D" id="1.20.1250.20">
    <property type="entry name" value="MFS general substrate transporter like domains"/>
    <property type="match status" value="1"/>
</dbReference>
<gene>
    <name evidence="11" type="ORF">E4T21_15025</name>
</gene>
<accession>A0A5C1NLG4</accession>
<evidence type="ECO:0000256" key="2">
    <source>
        <dbReference type="ARBA" id="ARBA00008537"/>
    </source>
</evidence>
<keyword evidence="4" id="KW-1003">Cell membrane</keyword>
<name>A0A5C1NLG4_9GAMM</name>
<dbReference type="NCBIfam" id="TIGR00711">
    <property type="entry name" value="efflux_EmrB"/>
    <property type="match status" value="1"/>
</dbReference>